<dbReference type="EMBL" id="MT144440">
    <property type="protein sequence ID" value="QJA53666.1"/>
    <property type="molecule type" value="Genomic_DNA"/>
</dbReference>
<protein>
    <submittedName>
        <fullName evidence="3">Putative DNA binding, helix-turn-helix domain containing protein</fullName>
    </submittedName>
</protein>
<evidence type="ECO:0000313" key="3">
    <source>
        <dbReference type="EMBL" id="QJA53666.1"/>
    </source>
</evidence>
<dbReference type="NCBIfam" id="TIGR01764">
    <property type="entry name" value="excise"/>
    <property type="match status" value="1"/>
</dbReference>
<dbReference type="AlphaFoldDB" id="A0A6H2A0F1"/>
<dbReference type="InterPro" id="IPR010093">
    <property type="entry name" value="SinI_DNA-bd"/>
</dbReference>
<proteinExistence type="predicted"/>
<feature type="region of interest" description="Disordered" evidence="1">
    <location>
        <begin position="1"/>
        <end position="26"/>
    </location>
</feature>
<dbReference type="InterPro" id="IPR041657">
    <property type="entry name" value="HTH_17"/>
</dbReference>
<reference evidence="3" key="1">
    <citation type="submission" date="2020-03" db="EMBL/GenBank/DDBJ databases">
        <title>The deep terrestrial virosphere.</title>
        <authorList>
            <person name="Holmfeldt K."/>
            <person name="Nilsson E."/>
            <person name="Simone D."/>
            <person name="Lopez-Fernandez M."/>
            <person name="Wu X."/>
            <person name="de Brujin I."/>
            <person name="Lundin D."/>
            <person name="Andersson A."/>
            <person name="Bertilsson S."/>
            <person name="Dopson M."/>
        </authorList>
    </citation>
    <scope>NUCLEOTIDE SEQUENCE</scope>
    <source>
        <strain evidence="3">TM448A03779</strain>
    </source>
</reference>
<organism evidence="3">
    <name type="scientific">viral metagenome</name>
    <dbReference type="NCBI Taxonomy" id="1070528"/>
    <lineage>
        <taxon>unclassified sequences</taxon>
        <taxon>metagenomes</taxon>
        <taxon>organismal metagenomes</taxon>
    </lineage>
</organism>
<feature type="compositionally biased region" description="Basic and acidic residues" evidence="1">
    <location>
        <begin position="110"/>
        <end position="126"/>
    </location>
</feature>
<sequence length="138" mass="15519">MDNEAIKVSPKPETSLPPTGEKPFIDQKTITPNEFAERFHYAKQTVRQLIREGKLKALKIGVRKWAIPESELSRFAKEYHPDLTKAKEPRVKGTTQFKKQSSKQAAPEDVPEKAKASPSKGEEIKTQGRPFYEIGGLG</sequence>
<dbReference type="GO" id="GO:0003677">
    <property type="term" value="F:DNA binding"/>
    <property type="evidence" value="ECO:0007669"/>
    <property type="project" value="InterPro"/>
</dbReference>
<feature type="region of interest" description="Disordered" evidence="1">
    <location>
        <begin position="83"/>
        <end position="138"/>
    </location>
</feature>
<evidence type="ECO:0000256" key="1">
    <source>
        <dbReference type="SAM" id="MobiDB-lite"/>
    </source>
</evidence>
<evidence type="ECO:0000259" key="2">
    <source>
        <dbReference type="Pfam" id="PF12728"/>
    </source>
</evidence>
<feature type="domain" description="Helix-turn-helix" evidence="2">
    <location>
        <begin position="31"/>
        <end position="78"/>
    </location>
</feature>
<gene>
    <name evidence="3" type="ORF">TM448A03779_0003</name>
</gene>
<accession>A0A6H2A0F1</accession>
<dbReference type="Pfam" id="PF12728">
    <property type="entry name" value="HTH_17"/>
    <property type="match status" value="1"/>
</dbReference>
<feature type="compositionally biased region" description="Polar residues" evidence="1">
    <location>
        <begin position="93"/>
        <end position="104"/>
    </location>
</feature>
<name>A0A6H2A0F1_9ZZZZ</name>